<gene>
    <name evidence="4" type="ORF">PPRIM_AZ9-3.1.T1030142</name>
</gene>
<name>A0A8S1NZT5_PARPR</name>
<evidence type="ECO:0000256" key="1">
    <source>
        <dbReference type="ARBA" id="ARBA00022884"/>
    </source>
</evidence>
<dbReference type="InterPro" id="IPR000504">
    <property type="entry name" value="RRM_dom"/>
</dbReference>
<dbReference type="EMBL" id="CAJJDM010000106">
    <property type="protein sequence ID" value="CAD8097259.1"/>
    <property type="molecule type" value="Genomic_DNA"/>
</dbReference>
<proteinExistence type="predicted"/>
<dbReference type="GO" id="GO:0003723">
    <property type="term" value="F:RNA binding"/>
    <property type="evidence" value="ECO:0007669"/>
    <property type="project" value="UniProtKB-UniRule"/>
</dbReference>
<evidence type="ECO:0000259" key="3">
    <source>
        <dbReference type="PROSITE" id="PS50102"/>
    </source>
</evidence>
<comment type="caution">
    <text evidence="4">The sequence shown here is derived from an EMBL/GenBank/DDBJ whole genome shotgun (WGS) entry which is preliminary data.</text>
</comment>
<dbReference type="Pfam" id="PF00076">
    <property type="entry name" value="RRM_1"/>
    <property type="match status" value="2"/>
</dbReference>
<dbReference type="SMART" id="SM00360">
    <property type="entry name" value="RRM"/>
    <property type="match status" value="2"/>
</dbReference>
<dbReference type="OMA" id="DGQYWNK"/>
<accession>A0A8S1NZT5</accession>
<organism evidence="4 5">
    <name type="scientific">Paramecium primaurelia</name>
    <dbReference type="NCBI Taxonomy" id="5886"/>
    <lineage>
        <taxon>Eukaryota</taxon>
        <taxon>Sar</taxon>
        <taxon>Alveolata</taxon>
        <taxon>Ciliophora</taxon>
        <taxon>Intramacronucleata</taxon>
        <taxon>Oligohymenophorea</taxon>
        <taxon>Peniculida</taxon>
        <taxon>Parameciidae</taxon>
        <taxon>Paramecium</taxon>
    </lineage>
</organism>
<dbReference type="PROSITE" id="PS50102">
    <property type="entry name" value="RRM"/>
    <property type="match status" value="2"/>
</dbReference>
<sequence length="232" mass="26548">MYQVFISGLPYTASENDVQALFEDCGEILSIKLPRYQDSNRLLGYGHITFNDSDAIQKALALNGSQLGGRYIDVKEAKGTQPQKTGVPPPECRTIFVKNLSYDLNADQIGDSFRPCGKVANVRMVYNTVTKNFKGFAYIDFEDHQSVIKALQMNGKKVHGRQVQVDFDVKNPKAGYRYQPKQIEQQSKYNKEYQEIQKKKIKKEKVVQKVKKIKNFAETQKQISAQRNKQQI</sequence>
<feature type="domain" description="RRM" evidence="3">
    <location>
        <begin position="93"/>
        <end position="170"/>
    </location>
</feature>
<reference evidence="4" key="1">
    <citation type="submission" date="2021-01" db="EMBL/GenBank/DDBJ databases">
        <authorList>
            <consortium name="Genoscope - CEA"/>
            <person name="William W."/>
        </authorList>
    </citation>
    <scope>NUCLEOTIDE SEQUENCE</scope>
</reference>
<dbReference type="PANTHER" id="PTHR23236">
    <property type="entry name" value="EUKARYOTIC TRANSLATION INITIATION FACTOR 4B/4H"/>
    <property type="match status" value="1"/>
</dbReference>
<keyword evidence="5" id="KW-1185">Reference proteome</keyword>
<evidence type="ECO:0000313" key="4">
    <source>
        <dbReference type="EMBL" id="CAD8097259.1"/>
    </source>
</evidence>
<feature type="domain" description="RRM" evidence="3">
    <location>
        <begin position="2"/>
        <end position="79"/>
    </location>
</feature>
<protein>
    <recommendedName>
        <fullName evidence="3">RRM domain-containing protein</fullName>
    </recommendedName>
</protein>
<dbReference type="AlphaFoldDB" id="A0A8S1NZT5"/>
<evidence type="ECO:0000256" key="2">
    <source>
        <dbReference type="PROSITE-ProRule" id="PRU00176"/>
    </source>
</evidence>
<evidence type="ECO:0000313" key="5">
    <source>
        <dbReference type="Proteomes" id="UP000688137"/>
    </source>
</evidence>
<dbReference type="Proteomes" id="UP000688137">
    <property type="component" value="Unassembled WGS sequence"/>
</dbReference>
<dbReference type="PANTHER" id="PTHR23236:SF11">
    <property type="entry name" value="EUKARYOTIC TRANSLATION INITIATION FACTOR 4H"/>
    <property type="match status" value="1"/>
</dbReference>
<keyword evidence="1 2" id="KW-0694">RNA-binding</keyword>